<feature type="transmembrane region" description="Helical" evidence="8">
    <location>
        <begin position="52"/>
        <end position="80"/>
    </location>
</feature>
<evidence type="ECO:0000256" key="7">
    <source>
        <dbReference type="ARBA" id="ARBA00023136"/>
    </source>
</evidence>
<evidence type="ECO:0000256" key="4">
    <source>
        <dbReference type="ARBA" id="ARBA00022475"/>
    </source>
</evidence>
<feature type="transmembrane region" description="Helical" evidence="8">
    <location>
        <begin position="191"/>
        <end position="210"/>
    </location>
</feature>
<dbReference type="EMBL" id="CP015054">
    <property type="protein sequence ID" value="QGN13414.1"/>
    <property type="molecule type" value="Genomic_DNA"/>
</dbReference>
<feature type="transmembrane region" description="Helical" evidence="8">
    <location>
        <begin position="222"/>
        <end position="251"/>
    </location>
</feature>
<proteinExistence type="inferred from homology"/>
<evidence type="ECO:0000256" key="1">
    <source>
        <dbReference type="ARBA" id="ARBA00004651"/>
    </source>
</evidence>
<feature type="transmembrane region" description="Helical" evidence="8">
    <location>
        <begin position="263"/>
        <end position="283"/>
    </location>
</feature>
<dbReference type="Pfam" id="PF03595">
    <property type="entry name" value="SLAC1"/>
    <property type="match status" value="1"/>
</dbReference>
<dbReference type="PANTHER" id="PTHR31686:SF1">
    <property type="entry name" value="SULFITE EFFLUX PUMP SSU1"/>
    <property type="match status" value="1"/>
</dbReference>
<dbReference type="InterPro" id="IPR051629">
    <property type="entry name" value="Sulfite_efflux_TDT"/>
</dbReference>
<comment type="subcellular location">
    <subcellularLocation>
        <location evidence="1">Cell membrane</location>
        <topology evidence="1">Multi-pass membrane protein</topology>
    </subcellularLocation>
</comment>
<dbReference type="Gene3D" id="1.50.10.150">
    <property type="entry name" value="Voltage-dependent anion channel"/>
    <property type="match status" value="1"/>
</dbReference>
<feature type="transmembrane region" description="Helical" evidence="8">
    <location>
        <begin position="392"/>
        <end position="416"/>
    </location>
</feature>
<gene>
    <name evidence="9" type="primary">SSU1</name>
    <name evidence="9" type="ORF">FIM1_51</name>
</gene>
<evidence type="ECO:0000256" key="8">
    <source>
        <dbReference type="SAM" id="Phobius"/>
    </source>
</evidence>
<feature type="transmembrane region" description="Helical" evidence="8">
    <location>
        <begin position="141"/>
        <end position="161"/>
    </location>
</feature>
<evidence type="ECO:0000313" key="9">
    <source>
        <dbReference type="EMBL" id="QGN13414.1"/>
    </source>
</evidence>
<keyword evidence="5 8" id="KW-0812">Transmembrane</keyword>
<organism evidence="9 10">
    <name type="scientific">Kluyveromyces marxianus</name>
    <name type="common">Yeast</name>
    <name type="synonym">Candida kefyr</name>
    <dbReference type="NCBI Taxonomy" id="4911"/>
    <lineage>
        <taxon>Eukaryota</taxon>
        <taxon>Fungi</taxon>
        <taxon>Dikarya</taxon>
        <taxon>Ascomycota</taxon>
        <taxon>Saccharomycotina</taxon>
        <taxon>Saccharomycetes</taxon>
        <taxon>Saccharomycetales</taxon>
        <taxon>Saccharomycetaceae</taxon>
        <taxon>Kluyveromyces</taxon>
    </lineage>
</organism>
<reference evidence="9 10" key="2">
    <citation type="submission" date="2019-11" db="EMBL/GenBank/DDBJ databases">
        <authorList>
            <person name="Lu H."/>
        </authorList>
    </citation>
    <scope>NUCLEOTIDE SEQUENCE [LARGE SCALE GENOMIC DNA]</scope>
    <source>
        <strain evidence="9 10">FIM1</strain>
    </source>
</reference>
<keyword evidence="6 8" id="KW-1133">Transmembrane helix</keyword>
<keyword evidence="7 8" id="KW-0472">Membrane</keyword>
<dbReference type="InterPro" id="IPR004695">
    <property type="entry name" value="SLAC1/Mae1/Ssu1/TehA"/>
</dbReference>
<evidence type="ECO:0000256" key="3">
    <source>
        <dbReference type="ARBA" id="ARBA00022448"/>
    </source>
</evidence>
<dbReference type="InterPro" id="IPR038665">
    <property type="entry name" value="Voltage-dep_anion_channel_sf"/>
</dbReference>
<feature type="transmembrane region" description="Helical" evidence="8">
    <location>
        <begin position="100"/>
        <end position="120"/>
    </location>
</feature>
<protein>
    <submittedName>
        <fullName evidence="9">Sulfite efflux pump SSU1</fullName>
    </submittedName>
</protein>
<keyword evidence="4" id="KW-1003">Cell membrane</keyword>
<dbReference type="CDD" id="cd09318">
    <property type="entry name" value="TDT_SSU1"/>
    <property type="match status" value="1"/>
</dbReference>
<evidence type="ECO:0000256" key="6">
    <source>
        <dbReference type="ARBA" id="ARBA00022989"/>
    </source>
</evidence>
<dbReference type="Proteomes" id="UP000422736">
    <property type="component" value="Chromosome 1"/>
</dbReference>
<keyword evidence="10" id="KW-1185">Reference proteome</keyword>
<name>A0ABX6EMN9_KLUMA</name>
<dbReference type="PANTHER" id="PTHR31686">
    <property type="match status" value="1"/>
</dbReference>
<evidence type="ECO:0000313" key="10">
    <source>
        <dbReference type="Proteomes" id="UP000422736"/>
    </source>
</evidence>
<feature type="transmembrane region" description="Helical" evidence="8">
    <location>
        <begin position="358"/>
        <end position="380"/>
    </location>
</feature>
<comment type="similarity">
    <text evidence="2">Belongs to the tellurite-resistance/dicarboxylate transporter (TDT) family.</text>
</comment>
<keyword evidence="3" id="KW-0813">Transport</keyword>
<accession>A0ABX6EMN9</accession>
<evidence type="ECO:0000256" key="5">
    <source>
        <dbReference type="ARBA" id="ARBA00022692"/>
    </source>
</evidence>
<reference evidence="9 10" key="1">
    <citation type="submission" date="2016-03" db="EMBL/GenBank/DDBJ databases">
        <title>How can Kluyveromyces marxianus grow so fast - potential evolutionary course in Saccharomyces Complex revealed by comparative genomics.</title>
        <authorList>
            <person name="Mo W."/>
            <person name="Lu W."/>
            <person name="Yang X."/>
            <person name="Qi J."/>
            <person name="Lv H."/>
        </authorList>
    </citation>
    <scope>NUCLEOTIDE SEQUENCE [LARGE SCALE GENOMIC DNA]</scope>
    <source>
        <strain evidence="9 10">FIM1</strain>
    </source>
</reference>
<feature type="transmembrane region" description="Helical" evidence="8">
    <location>
        <begin position="20"/>
        <end position="40"/>
    </location>
</feature>
<evidence type="ECO:0000256" key="2">
    <source>
        <dbReference type="ARBA" id="ARBA00008566"/>
    </source>
</evidence>
<sequence length="450" mass="51942">MSKHIVVRVLQYYQKCWIDGFTPFWFIMCMGTGISANILYKFPYKGQWMIRCSYIFFAIACILFISLQLISWIQFLQNAFSGPKRKLYYWRCFRNMNNNVFWGTYAMGLQTIINYIFVIATSNSVKDTEHAKRLMHMVFVLWWYDISISFIIAWGITFIIWKDHNHYFEETEDYVSVPEIKTMRENLQTVLLLPVITLVVACSCSGIFAMSDLFTQCYNRNVQLVTLTITFLAWLHVIVLVAIIMAIYVWNLYVNKLPQENKVFSLFLCLGPMGQGAFGILWLTKDVKIYIDMYYKIDPNVDLNGYIAKVAVGCCFQIFGLLASLTLLGTGFFFTFLAILRIITCFKRKTELYKYQKAWWSMTFPLGTMAIGTIEFYIQFDPLVPMSAFRVISTIYSGACIIVTLACLIGTIITAANEFYEFISEADLSSLPTPNSHNKPNSESPSFSLA</sequence>